<sequence>MATATHHNTQQPSKNPPNLQLPHPLPSTRPHTMPSPALPTHTIDGELHQISAYAEAMTTRLQQLEQLYAQNEEDAGEDDRGNVRETKLKVMRAHRRLEKLEARVRNGGFCVRRMSNVKREMWAMFKRLRALEGGTQIAGVVGKGKGKEQQRGGEERGKEMRFERSSGGVEDEGCYEGGEVLGRDSGMVAERVCGGFDFDFDSQDQQWSESSDGTPVTPEDVRMLTRAQLQRNSTGNGNDDGNDDSETLNTDSLDSLRKRIVMVLGKPLRAMREVEEAVHSENSVESVEIQHVNRTRKGSTDGWKMTVLISGNHKREGFYIPTLAYIKPHEAKALKQWLGDHGYLHAYPHIGRMEKFLYLLFVLQNGYRFEAVAVMFSRTPREVKSSCDEVFQGLLQMYAQTEVPAEVPQEYHVHCRLWRISERYGYGGDLDAAVVPENCFPWSKAEVANVLVALSLYVGRYRAQSQSSLQGPWIDWAKYLYPEQTQEKLSPCAGEKSSTLLSNEADATSSRLSSRCGVADDDGQAASRTSTMDVLIQRLDLRSPGVEGPQC</sequence>
<gene>
    <name evidence="3" type="ORF">BDV95DRAFT_609472</name>
</gene>
<reference evidence="3 4" key="1">
    <citation type="submission" date="2020-01" db="EMBL/GenBank/DDBJ databases">
        <authorList>
            <consortium name="DOE Joint Genome Institute"/>
            <person name="Haridas S."/>
            <person name="Albert R."/>
            <person name="Binder M."/>
            <person name="Bloem J."/>
            <person name="Labutti K."/>
            <person name="Salamov A."/>
            <person name="Andreopoulos B."/>
            <person name="Baker S.E."/>
            <person name="Barry K."/>
            <person name="Bills G."/>
            <person name="Bluhm B.H."/>
            <person name="Cannon C."/>
            <person name="Castanera R."/>
            <person name="Culley D.E."/>
            <person name="Daum C."/>
            <person name="Ezra D."/>
            <person name="Gonzalez J.B."/>
            <person name="Henrissat B."/>
            <person name="Kuo A."/>
            <person name="Liang C."/>
            <person name="Lipzen A."/>
            <person name="Lutzoni F."/>
            <person name="Magnuson J."/>
            <person name="Mondo S."/>
            <person name="Nolan M."/>
            <person name="Ohm R."/>
            <person name="Pangilinan J."/>
            <person name="Park H.-J.H."/>
            <person name="Ramirez L."/>
            <person name="Alfaro M."/>
            <person name="Sun H."/>
            <person name="Tritt A."/>
            <person name="Yoshinaga Y."/>
            <person name="Zwiers L.-H.L."/>
            <person name="Turgeon B.G."/>
            <person name="Goodwin S.B."/>
            <person name="Spatafora J.W."/>
            <person name="Crous P.W."/>
            <person name="Grigoriev I.V."/>
        </authorList>
    </citation>
    <scope>NUCLEOTIDE SEQUENCE [LARGE SCALE GENOMIC DNA]</scope>
    <source>
        <strain evidence="3 4">CBS 611.86</strain>
    </source>
</reference>
<comment type="caution">
    <text evidence="3">The sequence shown here is derived from an EMBL/GenBank/DDBJ whole genome shotgun (WGS) entry which is preliminary data.</text>
</comment>
<dbReference type="AlphaFoldDB" id="A0A7C8I3Q2"/>
<feature type="region of interest" description="Disordered" evidence="2">
    <location>
        <begin position="231"/>
        <end position="251"/>
    </location>
</feature>
<dbReference type="EMBL" id="JAADJZ010000018">
    <property type="protein sequence ID" value="KAF2868546.1"/>
    <property type="molecule type" value="Genomic_DNA"/>
</dbReference>
<organism evidence="3 4">
    <name type="scientific">Massariosphaeria phaeospora</name>
    <dbReference type="NCBI Taxonomy" id="100035"/>
    <lineage>
        <taxon>Eukaryota</taxon>
        <taxon>Fungi</taxon>
        <taxon>Dikarya</taxon>
        <taxon>Ascomycota</taxon>
        <taxon>Pezizomycotina</taxon>
        <taxon>Dothideomycetes</taxon>
        <taxon>Pleosporomycetidae</taxon>
        <taxon>Pleosporales</taxon>
        <taxon>Pleosporales incertae sedis</taxon>
        <taxon>Massariosphaeria</taxon>
    </lineage>
</organism>
<name>A0A7C8I3Q2_9PLEO</name>
<evidence type="ECO:0000256" key="2">
    <source>
        <dbReference type="SAM" id="MobiDB-lite"/>
    </source>
</evidence>
<keyword evidence="1" id="KW-0175">Coiled coil</keyword>
<proteinExistence type="predicted"/>
<dbReference type="OrthoDB" id="3786878at2759"/>
<protein>
    <submittedName>
        <fullName evidence="3">Uncharacterized protein</fullName>
    </submittedName>
</protein>
<evidence type="ECO:0000313" key="3">
    <source>
        <dbReference type="EMBL" id="KAF2868546.1"/>
    </source>
</evidence>
<feature type="compositionally biased region" description="Polar residues" evidence="2">
    <location>
        <begin position="1"/>
        <end position="13"/>
    </location>
</feature>
<evidence type="ECO:0000256" key="1">
    <source>
        <dbReference type="SAM" id="Coils"/>
    </source>
</evidence>
<feature type="region of interest" description="Disordered" evidence="2">
    <location>
        <begin position="141"/>
        <end position="175"/>
    </location>
</feature>
<dbReference type="Proteomes" id="UP000481861">
    <property type="component" value="Unassembled WGS sequence"/>
</dbReference>
<accession>A0A7C8I3Q2</accession>
<feature type="region of interest" description="Disordered" evidence="2">
    <location>
        <begin position="1"/>
        <end position="41"/>
    </location>
</feature>
<evidence type="ECO:0000313" key="4">
    <source>
        <dbReference type="Proteomes" id="UP000481861"/>
    </source>
</evidence>
<feature type="coiled-coil region" evidence="1">
    <location>
        <begin position="54"/>
        <end position="103"/>
    </location>
</feature>
<feature type="compositionally biased region" description="Basic and acidic residues" evidence="2">
    <location>
        <begin position="145"/>
        <end position="164"/>
    </location>
</feature>
<keyword evidence="4" id="KW-1185">Reference proteome</keyword>